<keyword evidence="2" id="KW-1185">Reference proteome</keyword>
<dbReference type="InterPro" id="IPR036439">
    <property type="entry name" value="Dockerin_dom_sf"/>
</dbReference>
<dbReference type="SUPFAM" id="SSF56219">
    <property type="entry name" value="DNase I-like"/>
    <property type="match status" value="1"/>
</dbReference>
<dbReference type="Gene3D" id="3.60.10.10">
    <property type="entry name" value="Endonuclease/exonuclease/phosphatase"/>
    <property type="match status" value="1"/>
</dbReference>
<gene>
    <name evidence="1" type="ORF">I41_06760</name>
</gene>
<dbReference type="PROSITE" id="PS00018">
    <property type="entry name" value="EF_HAND_1"/>
    <property type="match status" value="1"/>
</dbReference>
<dbReference type="GO" id="GO:0000272">
    <property type="term" value="P:polysaccharide catabolic process"/>
    <property type="evidence" value="ECO:0007669"/>
    <property type="project" value="InterPro"/>
</dbReference>
<protein>
    <recommendedName>
        <fullName evidence="3">Endonuclease/Exonuclease/phosphatase family protein</fullName>
    </recommendedName>
</protein>
<dbReference type="Proteomes" id="UP000317909">
    <property type="component" value="Chromosome"/>
</dbReference>
<name>A0A517TT13_9BACT</name>
<dbReference type="InterPro" id="IPR036691">
    <property type="entry name" value="Endo/exonu/phosph_ase_sf"/>
</dbReference>
<reference evidence="1 2" key="1">
    <citation type="submission" date="2019-02" db="EMBL/GenBank/DDBJ databases">
        <title>Deep-cultivation of Planctomycetes and their phenomic and genomic characterization uncovers novel biology.</title>
        <authorList>
            <person name="Wiegand S."/>
            <person name="Jogler M."/>
            <person name="Boedeker C."/>
            <person name="Pinto D."/>
            <person name="Vollmers J."/>
            <person name="Rivas-Marin E."/>
            <person name="Kohn T."/>
            <person name="Peeters S.H."/>
            <person name="Heuer A."/>
            <person name="Rast P."/>
            <person name="Oberbeckmann S."/>
            <person name="Bunk B."/>
            <person name="Jeske O."/>
            <person name="Meyerdierks A."/>
            <person name="Storesund J.E."/>
            <person name="Kallscheuer N."/>
            <person name="Luecker S."/>
            <person name="Lage O.M."/>
            <person name="Pohl T."/>
            <person name="Merkel B.J."/>
            <person name="Hornburger P."/>
            <person name="Mueller R.-W."/>
            <person name="Bruemmer F."/>
            <person name="Labrenz M."/>
            <person name="Spormann A.M."/>
            <person name="Op den Camp H."/>
            <person name="Overmann J."/>
            <person name="Amann R."/>
            <person name="Jetten M.S.M."/>
            <person name="Mascher T."/>
            <person name="Medema M.H."/>
            <person name="Devos D.P."/>
            <person name="Kaster A.-K."/>
            <person name="Ovreas L."/>
            <person name="Rohde M."/>
            <person name="Galperin M.Y."/>
            <person name="Jogler C."/>
        </authorList>
    </citation>
    <scope>NUCLEOTIDE SEQUENCE [LARGE SCALE GENOMIC DNA]</scope>
    <source>
        <strain evidence="1 2">I41</strain>
    </source>
</reference>
<dbReference type="KEGG" id="llh:I41_06760"/>
<accession>A0A517TT13</accession>
<sequence length="768" mass="78330" precursor="true">MTLSTVRPLRVPAPLLASVIAIVAVSPVCAQLRIVDYNIAQNYDIAGDPGGLDTIFTAIGAEVRNGFAKPIDVLAVQEASTDGSDAVALAAILNGIYGVTTYAAAPVPLNGVSGGNGLPGLVYNSASVNLVSAIALGDVGSGATQQPRSSLRYQLRPAGYDAAADFYIYNDHYKSDDSSTDQARRNVEAQSVRANADSLGEGTHAIYAGDFNVYNANEAMYQTLLAAGPGQAHDPASFTKLYATQSPATELAFPGQVLGGMDDRFDFQLITGELQDGEGMSQLAGSYRTFGNNGTHATNGAITTGTGAAADVLAALAQSSDHLPVVADYQLPAKLGVQVASIPNSVAAGAAISIDVLIENLASAVTALGADELDYTLSVTGDLLGGATGTIAALATGQTRPFSLNTSTPGLKSGVLTVATSSQGAANALFTLPVSFIVGGGGGPVRTTIAQDDFDAPLNLVSFQQLPVAGTYTAPASGFGEFQIGVSATIPFALLDDSTGPFPGDAVGIINSAAKTDAWFGVTDTIDNAVPVNNPSGEAAATWTFDVSGASSLEVSIDMGAMGDFEATGVNRDRFDWSYSLDGGDFAPLFASSVDEAASAAYTMASGIEINLSDPLSMTPAGGAAVQLSNILQTLTAPIAGLGELLTLRLVAKTDGTSEAYAFDNIVVTGLVASFAAADFNDDGFVDGADLAAWQTNFGTASGATKLQGDADFDGDVDGADYLLWQQQWTAPGAGVPAVAEVPEPTGALLLMTSLIGIAWRRMNGLGR</sequence>
<evidence type="ECO:0000313" key="2">
    <source>
        <dbReference type="Proteomes" id="UP000317909"/>
    </source>
</evidence>
<proteinExistence type="predicted"/>
<dbReference type="EMBL" id="CP036339">
    <property type="protein sequence ID" value="QDT71518.1"/>
    <property type="molecule type" value="Genomic_DNA"/>
</dbReference>
<organism evidence="1 2">
    <name type="scientific">Lacipirellula limnantheis</name>
    <dbReference type="NCBI Taxonomy" id="2528024"/>
    <lineage>
        <taxon>Bacteria</taxon>
        <taxon>Pseudomonadati</taxon>
        <taxon>Planctomycetota</taxon>
        <taxon>Planctomycetia</taxon>
        <taxon>Pirellulales</taxon>
        <taxon>Lacipirellulaceae</taxon>
        <taxon>Lacipirellula</taxon>
    </lineage>
</organism>
<dbReference type="InterPro" id="IPR018247">
    <property type="entry name" value="EF_Hand_1_Ca_BS"/>
</dbReference>
<dbReference type="Gene3D" id="1.10.1330.10">
    <property type="entry name" value="Dockerin domain"/>
    <property type="match status" value="1"/>
</dbReference>
<evidence type="ECO:0000313" key="1">
    <source>
        <dbReference type="EMBL" id="QDT71518.1"/>
    </source>
</evidence>
<dbReference type="AlphaFoldDB" id="A0A517TT13"/>
<evidence type="ECO:0008006" key="3">
    <source>
        <dbReference type="Google" id="ProtNLM"/>
    </source>
</evidence>